<dbReference type="Pfam" id="PF13657">
    <property type="entry name" value="Couple_hipA"/>
    <property type="match status" value="1"/>
</dbReference>
<organism evidence="6 7">
    <name type="scientific">Mycetocola reblochoni</name>
    <dbReference type="NCBI Taxonomy" id="331618"/>
    <lineage>
        <taxon>Bacteria</taxon>
        <taxon>Bacillati</taxon>
        <taxon>Actinomycetota</taxon>
        <taxon>Actinomycetes</taxon>
        <taxon>Micrococcales</taxon>
        <taxon>Microbacteriaceae</taxon>
        <taxon>Mycetocola</taxon>
    </lineage>
</organism>
<dbReference type="InterPro" id="IPR017508">
    <property type="entry name" value="HipA_N1"/>
</dbReference>
<sequence length="395" mass="42966">MAMPEPIEVTTVIAGRDVLAGRIHRTRATGSFTYDDDYLRNRAAFALAPALGLHRGAFPLSVANPFSDSAPDTWGRKVLNRAAGRTLDEISLLLGVSDESRQGATRFWTDGVARADEHGVPPEAELSELLRVADQVERNERDIDNVAVRRLFRATGSLGGARPKANVRLGTELWLAKFPKPQGDHWNKMAWEAAMLELMGRVGITVPTHTTTQITVDGEQRTVLLLKRFDRSDTGTRIPYISAMTALESADGDGGDWVDLVDVARLNGADTRELWRRALFGAAVGNLDDHLRNHGFLRRGNDWQLSPAFDVNPEPRGDGDEHQLALGGESTVTVEALRQRDALQLFGVRVAEADSYAGEVRSALADAGTRAAANGADPRSVAVMESRIASAMEAL</sequence>
<protein>
    <submittedName>
        <fullName evidence="6">Type II toxin-antitoxin system HipA family toxin</fullName>
    </submittedName>
</protein>
<dbReference type="InterPro" id="IPR012893">
    <property type="entry name" value="HipA-like_C"/>
</dbReference>
<keyword evidence="2" id="KW-0808">Transferase</keyword>
<dbReference type="InterPro" id="IPR052028">
    <property type="entry name" value="HipA_Ser/Thr_kinase"/>
</dbReference>
<reference evidence="6 7" key="1">
    <citation type="submission" date="2018-10" db="EMBL/GenBank/DDBJ databases">
        <authorList>
            <person name="Li J."/>
        </authorList>
    </citation>
    <scope>NUCLEOTIDE SEQUENCE [LARGE SCALE GENOMIC DNA]</scope>
    <source>
        <strain evidence="6 7">JCM 30549</strain>
    </source>
</reference>
<dbReference type="Pfam" id="PF07804">
    <property type="entry name" value="HipA_C"/>
    <property type="match status" value="1"/>
</dbReference>
<evidence type="ECO:0000256" key="2">
    <source>
        <dbReference type="ARBA" id="ARBA00022679"/>
    </source>
</evidence>
<proteinExistence type="inferred from homology"/>
<evidence type="ECO:0000259" key="4">
    <source>
        <dbReference type="Pfam" id="PF07804"/>
    </source>
</evidence>
<evidence type="ECO:0000313" key="6">
    <source>
        <dbReference type="EMBL" id="RLP68925.1"/>
    </source>
</evidence>
<accession>A0A3L6ZMM9</accession>
<dbReference type="AlphaFoldDB" id="A0A3L6ZMM9"/>
<dbReference type="PANTHER" id="PTHR37419:SF8">
    <property type="entry name" value="TOXIN YJJJ"/>
    <property type="match status" value="1"/>
</dbReference>
<evidence type="ECO:0000313" key="7">
    <source>
        <dbReference type="Proteomes" id="UP000275395"/>
    </source>
</evidence>
<dbReference type="PANTHER" id="PTHR37419">
    <property type="entry name" value="SERINE/THREONINE-PROTEIN KINASE TOXIN HIPA"/>
    <property type="match status" value="1"/>
</dbReference>
<name>A0A3L6ZMM9_9MICO</name>
<keyword evidence="3" id="KW-0418">Kinase</keyword>
<gene>
    <name evidence="6" type="ORF">D9V30_08600</name>
</gene>
<dbReference type="Proteomes" id="UP000275395">
    <property type="component" value="Unassembled WGS sequence"/>
</dbReference>
<comment type="similarity">
    <text evidence="1">Belongs to the HipA Ser/Thr kinase family.</text>
</comment>
<dbReference type="GO" id="GO:0004674">
    <property type="term" value="F:protein serine/threonine kinase activity"/>
    <property type="evidence" value="ECO:0007669"/>
    <property type="project" value="TreeGrafter"/>
</dbReference>
<evidence type="ECO:0000256" key="1">
    <source>
        <dbReference type="ARBA" id="ARBA00010164"/>
    </source>
</evidence>
<dbReference type="GO" id="GO:0005829">
    <property type="term" value="C:cytosol"/>
    <property type="evidence" value="ECO:0007669"/>
    <property type="project" value="TreeGrafter"/>
</dbReference>
<feature type="domain" description="HipA-like C-terminal" evidence="4">
    <location>
        <begin position="157"/>
        <end position="364"/>
    </location>
</feature>
<comment type="caution">
    <text evidence="6">The sequence shown here is derived from an EMBL/GenBank/DDBJ whole genome shotgun (WGS) entry which is preliminary data.</text>
</comment>
<evidence type="ECO:0000259" key="5">
    <source>
        <dbReference type="Pfam" id="PF13657"/>
    </source>
</evidence>
<evidence type="ECO:0000256" key="3">
    <source>
        <dbReference type="ARBA" id="ARBA00022777"/>
    </source>
</evidence>
<dbReference type="EMBL" id="RCUW01000006">
    <property type="protein sequence ID" value="RLP68925.1"/>
    <property type="molecule type" value="Genomic_DNA"/>
</dbReference>
<feature type="domain" description="HipA N-terminal subdomain 1" evidence="5">
    <location>
        <begin position="17"/>
        <end position="95"/>
    </location>
</feature>